<sequence>MAGGTGLVGGTLLQLLGGDTSYHRVTSLVRREVPTLPGVALQRVDFERLDQLVLPEVDDAFCCLGTTRRAAGSDAAFRRVDLDYVVAFARLAQRAGALRFLLVSSLGASPSSPFLYPRTKGECEAAISALGFTTVVIVRPSFLVGARAQARPTEAVALRVGQLIRPFLIGALRKYAPADATAVARTLVRAAATAPAGVMVIESDSIR</sequence>
<reference evidence="1 2" key="1">
    <citation type="journal article" date="2016" name="Genome Announc.">
        <title>First Complete Genome Sequence of a Subdivision 6 Acidobacterium Strain.</title>
        <authorList>
            <person name="Huang S."/>
            <person name="Vieira S."/>
            <person name="Bunk B."/>
            <person name="Riedel T."/>
            <person name="Sproer C."/>
            <person name="Overmann J."/>
        </authorList>
    </citation>
    <scope>NUCLEOTIDE SEQUENCE [LARGE SCALE GENOMIC DNA]</scope>
    <source>
        <strain evidence="2">DSM 100886 HEG_-6_39</strain>
    </source>
</reference>
<dbReference type="EMBL" id="CP015136">
    <property type="protein sequence ID" value="AMY09262.1"/>
    <property type="molecule type" value="Genomic_DNA"/>
</dbReference>
<accession>A0A143PL09</accession>
<dbReference type="OrthoDB" id="9798632at2"/>
<dbReference type="PATRIC" id="fig|1813736.3.peg.2603"/>
<dbReference type="STRING" id="1855912.LuPra_02475"/>
<evidence type="ECO:0008006" key="3">
    <source>
        <dbReference type="Google" id="ProtNLM"/>
    </source>
</evidence>
<name>A0A143PL09_LUTPR</name>
<dbReference type="PANTHER" id="PTHR14097:SF7">
    <property type="entry name" value="OXIDOREDUCTASE HTATIP2"/>
    <property type="match status" value="1"/>
</dbReference>
<gene>
    <name evidence="1" type="ORF">LuPra_02475</name>
</gene>
<evidence type="ECO:0000313" key="2">
    <source>
        <dbReference type="Proteomes" id="UP000076079"/>
    </source>
</evidence>
<dbReference type="InterPro" id="IPR036291">
    <property type="entry name" value="NAD(P)-bd_dom_sf"/>
</dbReference>
<dbReference type="PANTHER" id="PTHR14097">
    <property type="entry name" value="OXIDOREDUCTASE HTATIP2"/>
    <property type="match status" value="1"/>
</dbReference>
<proteinExistence type="predicted"/>
<dbReference type="Proteomes" id="UP000076079">
    <property type="component" value="Chromosome"/>
</dbReference>
<organism evidence="1 2">
    <name type="scientific">Luteitalea pratensis</name>
    <dbReference type="NCBI Taxonomy" id="1855912"/>
    <lineage>
        <taxon>Bacteria</taxon>
        <taxon>Pseudomonadati</taxon>
        <taxon>Acidobacteriota</taxon>
        <taxon>Vicinamibacteria</taxon>
        <taxon>Vicinamibacterales</taxon>
        <taxon>Vicinamibacteraceae</taxon>
        <taxon>Luteitalea</taxon>
    </lineage>
</organism>
<protein>
    <recommendedName>
        <fullName evidence="3">NAD(P)-binding domain-containing protein</fullName>
    </recommendedName>
</protein>
<dbReference type="KEGG" id="abac:LuPra_02475"/>
<dbReference type="AlphaFoldDB" id="A0A143PL09"/>
<dbReference type="Gene3D" id="3.40.50.720">
    <property type="entry name" value="NAD(P)-binding Rossmann-like Domain"/>
    <property type="match status" value="1"/>
</dbReference>
<evidence type="ECO:0000313" key="1">
    <source>
        <dbReference type="EMBL" id="AMY09262.1"/>
    </source>
</evidence>
<keyword evidence="2" id="KW-1185">Reference proteome</keyword>
<reference evidence="2" key="2">
    <citation type="submission" date="2016-04" db="EMBL/GenBank/DDBJ databases">
        <title>First Complete Genome Sequence of a Subdivision 6 Acidobacterium.</title>
        <authorList>
            <person name="Huang S."/>
            <person name="Vieira S."/>
            <person name="Bunk B."/>
            <person name="Riedel T."/>
            <person name="Sproeer C."/>
            <person name="Overmann J."/>
        </authorList>
    </citation>
    <scope>NUCLEOTIDE SEQUENCE [LARGE SCALE GENOMIC DNA]</scope>
    <source>
        <strain evidence="2">DSM 100886 HEG_-6_39</strain>
    </source>
</reference>
<dbReference type="SUPFAM" id="SSF51735">
    <property type="entry name" value="NAD(P)-binding Rossmann-fold domains"/>
    <property type="match status" value="1"/>
</dbReference>